<feature type="transmembrane region" description="Helical" evidence="5">
    <location>
        <begin position="119"/>
        <end position="136"/>
    </location>
</feature>
<evidence type="ECO:0000256" key="4">
    <source>
        <dbReference type="ARBA" id="ARBA00023136"/>
    </source>
</evidence>
<dbReference type="EMBL" id="KI964626">
    <property type="protein sequence ID" value="EUC32693.1"/>
    <property type="molecule type" value="Genomic_DNA"/>
</dbReference>
<gene>
    <name evidence="7" type="ORF">COCCADRAFT_97959</name>
</gene>
<dbReference type="AlphaFoldDB" id="W6Y485"/>
<feature type="domain" description="EamA" evidence="6">
    <location>
        <begin position="167"/>
        <end position="290"/>
    </location>
</feature>
<dbReference type="RefSeq" id="XP_007712979.1">
    <property type="nucleotide sequence ID" value="XM_007714789.1"/>
</dbReference>
<dbReference type="SUPFAM" id="SSF103481">
    <property type="entry name" value="Multidrug resistance efflux transporter EmrE"/>
    <property type="match status" value="2"/>
</dbReference>
<evidence type="ECO:0000256" key="3">
    <source>
        <dbReference type="ARBA" id="ARBA00022989"/>
    </source>
</evidence>
<evidence type="ECO:0000313" key="8">
    <source>
        <dbReference type="Proteomes" id="UP000053841"/>
    </source>
</evidence>
<keyword evidence="3 5" id="KW-1133">Transmembrane helix</keyword>
<dbReference type="GeneID" id="19154480"/>
<feature type="domain" description="EamA" evidence="6">
    <location>
        <begin position="4"/>
        <end position="136"/>
    </location>
</feature>
<dbReference type="PANTHER" id="PTHR22911:SF6">
    <property type="entry name" value="SOLUTE CARRIER FAMILY 35 MEMBER G1"/>
    <property type="match status" value="1"/>
</dbReference>
<dbReference type="GO" id="GO:0016020">
    <property type="term" value="C:membrane"/>
    <property type="evidence" value="ECO:0007669"/>
    <property type="project" value="UniProtKB-SubCell"/>
</dbReference>
<evidence type="ECO:0000256" key="1">
    <source>
        <dbReference type="ARBA" id="ARBA00004141"/>
    </source>
</evidence>
<evidence type="ECO:0000259" key="6">
    <source>
        <dbReference type="Pfam" id="PF00892"/>
    </source>
</evidence>
<dbReference type="eggNOG" id="KOG4510">
    <property type="taxonomic scope" value="Eukaryota"/>
</dbReference>
<protein>
    <recommendedName>
        <fullName evidence="6">EamA domain-containing protein</fullName>
    </recommendedName>
</protein>
<evidence type="ECO:0000256" key="5">
    <source>
        <dbReference type="SAM" id="Phobius"/>
    </source>
</evidence>
<dbReference type="Proteomes" id="UP000053841">
    <property type="component" value="Unassembled WGS sequence"/>
</dbReference>
<dbReference type="OrthoDB" id="3695256at2759"/>
<name>W6Y485_COCC2</name>
<dbReference type="InterPro" id="IPR037185">
    <property type="entry name" value="EmrE-like"/>
</dbReference>
<feature type="transmembrane region" description="Helical" evidence="5">
    <location>
        <begin position="38"/>
        <end position="56"/>
    </location>
</feature>
<dbReference type="HOGENOM" id="CLU_032828_4_3_1"/>
<dbReference type="PANTHER" id="PTHR22911">
    <property type="entry name" value="ACYL-MALONYL CONDENSING ENZYME-RELATED"/>
    <property type="match status" value="1"/>
</dbReference>
<organism evidence="7 8">
    <name type="scientific">Cochliobolus carbonum (strain 26-R-13)</name>
    <name type="common">Maize leaf spot fungus</name>
    <name type="synonym">Bipolaris zeicola</name>
    <dbReference type="NCBI Taxonomy" id="930089"/>
    <lineage>
        <taxon>Eukaryota</taxon>
        <taxon>Fungi</taxon>
        <taxon>Dikarya</taxon>
        <taxon>Ascomycota</taxon>
        <taxon>Pezizomycotina</taxon>
        <taxon>Dothideomycetes</taxon>
        <taxon>Pleosporomycetidae</taxon>
        <taxon>Pleosporales</taxon>
        <taxon>Pleosporineae</taxon>
        <taxon>Pleosporaceae</taxon>
        <taxon>Bipolaris</taxon>
    </lineage>
</organism>
<keyword evidence="2 5" id="KW-0812">Transmembrane</keyword>
<feature type="transmembrane region" description="Helical" evidence="5">
    <location>
        <begin position="189"/>
        <end position="208"/>
    </location>
</feature>
<evidence type="ECO:0000313" key="7">
    <source>
        <dbReference type="EMBL" id="EUC32693.1"/>
    </source>
</evidence>
<evidence type="ECO:0000256" key="2">
    <source>
        <dbReference type="ARBA" id="ARBA00022692"/>
    </source>
</evidence>
<feature type="transmembrane region" description="Helical" evidence="5">
    <location>
        <begin position="220"/>
        <end position="239"/>
    </location>
</feature>
<dbReference type="KEGG" id="bze:COCCADRAFT_97959"/>
<keyword evidence="8" id="KW-1185">Reference proteome</keyword>
<feature type="transmembrane region" description="Helical" evidence="5">
    <location>
        <begin position="156"/>
        <end position="177"/>
    </location>
</feature>
<feature type="transmembrane region" description="Helical" evidence="5">
    <location>
        <begin position="251"/>
        <end position="270"/>
    </location>
</feature>
<feature type="transmembrane region" description="Helical" evidence="5">
    <location>
        <begin position="7"/>
        <end position="26"/>
    </location>
</feature>
<reference evidence="7 8" key="1">
    <citation type="journal article" date="2013" name="PLoS Genet.">
        <title>Comparative genome structure, secondary metabolite, and effector coding capacity across Cochliobolus pathogens.</title>
        <authorList>
            <person name="Condon B.J."/>
            <person name="Leng Y."/>
            <person name="Wu D."/>
            <person name="Bushley K.E."/>
            <person name="Ohm R.A."/>
            <person name="Otillar R."/>
            <person name="Martin J."/>
            <person name="Schackwitz W."/>
            <person name="Grimwood J."/>
            <person name="MohdZainudin N."/>
            <person name="Xue C."/>
            <person name="Wang R."/>
            <person name="Manning V.A."/>
            <person name="Dhillon B."/>
            <person name="Tu Z.J."/>
            <person name="Steffenson B.J."/>
            <person name="Salamov A."/>
            <person name="Sun H."/>
            <person name="Lowry S."/>
            <person name="LaButti K."/>
            <person name="Han J."/>
            <person name="Copeland A."/>
            <person name="Lindquist E."/>
            <person name="Barry K."/>
            <person name="Schmutz J."/>
            <person name="Baker S.E."/>
            <person name="Ciuffetti L.M."/>
            <person name="Grigoriev I.V."/>
            <person name="Zhong S."/>
            <person name="Turgeon B.G."/>
        </authorList>
    </citation>
    <scope>NUCLEOTIDE SEQUENCE [LARGE SCALE GENOMIC DNA]</scope>
    <source>
        <strain evidence="7 8">26-R-13</strain>
    </source>
</reference>
<feature type="transmembrane region" description="Helical" evidence="5">
    <location>
        <begin position="68"/>
        <end position="88"/>
    </location>
</feature>
<comment type="subcellular location">
    <subcellularLocation>
        <location evidence="1">Membrane</location>
        <topology evidence="1">Multi-pass membrane protein</topology>
    </subcellularLocation>
</comment>
<keyword evidence="4 5" id="KW-0472">Membrane</keyword>
<dbReference type="Pfam" id="PF00892">
    <property type="entry name" value="EamA"/>
    <property type="match status" value="2"/>
</dbReference>
<feature type="transmembrane region" description="Helical" evidence="5">
    <location>
        <begin position="94"/>
        <end position="112"/>
    </location>
</feature>
<dbReference type="InterPro" id="IPR000620">
    <property type="entry name" value="EamA_dom"/>
</dbReference>
<accession>W6Y485</accession>
<sequence>MISKGSLLVFVSQVFAVIVHTLAKFLETTGDIDPQQILQVRMFVTLSLNSLCLRTWYSRELPLGSYNLRYLLVLRVVGGICGSFGFYYSLSYLTLGDATVLNLLAPLGAGFLICRKFDLVRLSSVMMCLLGVGLITKPDFIFDHLYHDSEYRHAVSGTGFAFSIMGVLGGMIAYSMISAIGERVHPLAVTNCFATGVLVLSSVCFAVIPGMEYRWDLSTLQWIILLLIGITGSLMEYFLTAGLTSERDGTAVYMISLQVVLALIADVSIWGTNPDALSLIGSVLVLSAVVATEKWKNTVEHQENFELSC</sequence>
<proteinExistence type="predicted"/>